<gene>
    <name evidence="2" type="ORF">E2C01_102406</name>
</gene>
<sequence>MAAWTQQRPRQAHINGANTSPSPLMAPLIVSAPPSLPHPSNTRDRPRPQPSLPLPSPAPKALQALVDT</sequence>
<comment type="caution">
    <text evidence="2">The sequence shown here is derived from an EMBL/GenBank/DDBJ whole genome shotgun (WGS) entry which is preliminary data.</text>
</comment>
<protein>
    <submittedName>
        <fullName evidence="2">Uncharacterized protein</fullName>
    </submittedName>
</protein>
<name>A0A5B7KMI5_PORTR</name>
<feature type="region of interest" description="Disordered" evidence="1">
    <location>
        <begin position="1"/>
        <end position="68"/>
    </location>
</feature>
<accession>A0A5B7KMI5</accession>
<dbReference type="Proteomes" id="UP000324222">
    <property type="component" value="Unassembled WGS sequence"/>
</dbReference>
<evidence type="ECO:0000313" key="2">
    <source>
        <dbReference type="EMBL" id="MPD06588.1"/>
    </source>
</evidence>
<organism evidence="2 3">
    <name type="scientific">Portunus trituberculatus</name>
    <name type="common">Swimming crab</name>
    <name type="synonym">Neptunus trituberculatus</name>
    <dbReference type="NCBI Taxonomy" id="210409"/>
    <lineage>
        <taxon>Eukaryota</taxon>
        <taxon>Metazoa</taxon>
        <taxon>Ecdysozoa</taxon>
        <taxon>Arthropoda</taxon>
        <taxon>Crustacea</taxon>
        <taxon>Multicrustacea</taxon>
        <taxon>Malacostraca</taxon>
        <taxon>Eumalacostraca</taxon>
        <taxon>Eucarida</taxon>
        <taxon>Decapoda</taxon>
        <taxon>Pleocyemata</taxon>
        <taxon>Brachyura</taxon>
        <taxon>Eubrachyura</taxon>
        <taxon>Portunoidea</taxon>
        <taxon>Portunidae</taxon>
        <taxon>Portuninae</taxon>
        <taxon>Portunus</taxon>
    </lineage>
</organism>
<dbReference type="EMBL" id="VSRR010152011">
    <property type="protein sequence ID" value="MPD06588.1"/>
    <property type="molecule type" value="Genomic_DNA"/>
</dbReference>
<dbReference type="AlphaFoldDB" id="A0A5B7KMI5"/>
<evidence type="ECO:0000256" key="1">
    <source>
        <dbReference type="SAM" id="MobiDB-lite"/>
    </source>
</evidence>
<proteinExistence type="predicted"/>
<feature type="compositionally biased region" description="Low complexity" evidence="1">
    <location>
        <begin position="59"/>
        <end position="68"/>
    </location>
</feature>
<evidence type="ECO:0000313" key="3">
    <source>
        <dbReference type="Proteomes" id="UP000324222"/>
    </source>
</evidence>
<keyword evidence="3" id="KW-1185">Reference proteome</keyword>
<feature type="compositionally biased region" description="Pro residues" evidence="1">
    <location>
        <begin position="48"/>
        <end position="58"/>
    </location>
</feature>
<reference evidence="2 3" key="1">
    <citation type="submission" date="2019-05" db="EMBL/GenBank/DDBJ databases">
        <title>Another draft genome of Portunus trituberculatus and its Hox gene families provides insights of decapod evolution.</title>
        <authorList>
            <person name="Jeong J.-H."/>
            <person name="Song I."/>
            <person name="Kim S."/>
            <person name="Choi T."/>
            <person name="Kim D."/>
            <person name="Ryu S."/>
            <person name="Kim W."/>
        </authorList>
    </citation>
    <scope>NUCLEOTIDE SEQUENCE [LARGE SCALE GENOMIC DNA]</scope>
    <source>
        <tissue evidence="2">Muscle</tissue>
    </source>
</reference>